<feature type="chain" id="PRO_5042144874" evidence="2">
    <location>
        <begin position="44"/>
        <end position="207"/>
    </location>
</feature>
<feature type="signal peptide" evidence="2">
    <location>
        <begin position="1"/>
        <end position="43"/>
    </location>
</feature>
<keyword evidence="4" id="KW-1185">Reference proteome</keyword>
<evidence type="ECO:0000313" key="4">
    <source>
        <dbReference type="Proteomes" id="UP001194468"/>
    </source>
</evidence>
<organism evidence="3 4">
    <name type="scientific">Boletus edulis BED1</name>
    <dbReference type="NCBI Taxonomy" id="1328754"/>
    <lineage>
        <taxon>Eukaryota</taxon>
        <taxon>Fungi</taxon>
        <taxon>Dikarya</taxon>
        <taxon>Basidiomycota</taxon>
        <taxon>Agaricomycotina</taxon>
        <taxon>Agaricomycetes</taxon>
        <taxon>Agaricomycetidae</taxon>
        <taxon>Boletales</taxon>
        <taxon>Boletineae</taxon>
        <taxon>Boletaceae</taxon>
        <taxon>Boletoideae</taxon>
        <taxon>Boletus</taxon>
    </lineage>
</organism>
<reference evidence="3" key="1">
    <citation type="submission" date="2019-10" db="EMBL/GenBank/DDBJ databases">
        <authorList>
            <consortium name="DOE Joint Genome Institute"/>
            <person name="Kuo A."/>
            <person name="Miyauchi S."/>
            <person name="Kiss E."/>
            <person name="Drula E."/>
            <person name="Kohler A."/>
            <person name="Sanchez-Garcia M."/>
            <person name="Andreopoulos B."/>
            <person name="Barry K.W."/>
            <person name="Bonito G."/>
            <person name="Buee M."/>
            <person name="Carver A."/>
            <person name="Chen C."/>
            <person name="Cichocki N."/>
            <person name="Clum A."/>
            <person name="Culley D."/>
            <person name="Crous P.W."/>
            <person name="Fauchery L."/>
            <person name="Girlanda M."/>
            <person name="Hayes R."/>
            <person name="Keri Z."/>
            <person name="LaButti K."/>
            <person name="Lipzen A."/>
            <person name="Lombard V."/>
            <person name="Magnuson J."/>
            <person name="Maillard F."/>
            <person name="Morin E."/>
            <person name="Murat C."/>
            <person name="Nolan M."/>
            <person name="Ohm R."/>
            <person name="Pangilinan J."/>
            <person name="Pereira M."/>
            <person name="Perotto S."/>
            <person name="Peter M."/>
            <person name="Riley R."/>
            <person name="Sitrit Y."/>
            <person name="Stielow B."/>
            <person name="Szollosi G."/>
            <person name="Zifcakova L."/>
            <person name="Stursova M."/>
            <person name="Spatafora J.W."/>
            <person name="Tedersoo L."/>
            <person name="Vaario L.-M."/>
            <person name="Yamada A."/>
            <person name="Yan M."/>
            <person name="Wang P."/>
            <person name="Xu J."/>
            <person name="Bruns T."/>
            <person name="Baldrian P."/>
            <person name="Vilgalys R."/>
            <person name="Henrissat B."/>
            <person name="Grigoriev I.V."/>
            <person name="Hibbett D."/>
            <person name="Nagy L.G."/>
            <person name="Martin F.M."/>
        </authorList>
    </citation>
    <scope>NUCLEOTIDE SEQUENCE</scope>
    <source>
        <strain evidence="3">BED1</strain>
    </source>
</reference>
<dbReference type="AlphaFoldDB" id="A0AAD4C5L0"/>
<sequence>MESMFSSLSPRTRISGQWRFFSSSSSSLLLVFVVSLSLPTADNERVGASIMGLPALLMCRPSAPLHTIGRVPRCVVVGPTQSGRRMTGAIDIKVSMVHAVHKVTKQDSFLLLPPGLPASDEAGQEILPCPFSFLACPDDKPPMHGIFILLCTKATRIYQSRGLALNMVWRCLRHWERRERKETTSLEQPSSAPEQCGTENNDWEALL</sequence>
<gene>
    <name evidence="3" type="ORF">L210DRAFT_2654587</name>
</gene>
<feature type="region of interest" description="Disordered" evidence="1">
    <location>
        <begin position="180"/>
        <end position="207"/>
    </location>
</feature>
<keyword evidence="2" id="KW-0732">Signal</keyword>
<name>A0AAD4C5L0_BOLED</name>
<protein>
    <submittedName>
        <fullName evidence="3">Uncharacterized protein</fullName>
    </submittedName>
</protein>
<reference evidence="3" key="2">
    <citation type="journal article" date="2020" name="Nat. Commun.">
        <title>Large-scale genome sequencing of mycorrhizal fungi provides insights into the early evolution of symbiotic traits.</title>
        <authorList>
            <person name="Miyauchi S."/>
            <person name="Kiss E."/>
            <person name="Kuo A."/>
            <person name="Drula E."/>
            <person name="Kohler A."/>
            <person name="Sanchez-Garcia M."/>
            <person name="Morin E."/>
            <person name="Andreopoulos B."/>
            <person name="Barry K.W."/>
            <person name="Bonito G."/>
            <person name="Buee M."/>
            <person name="Carver A."/>
            <person name="Chen C."/>
            <person name="Cichocki N."/>
            <person name="Clum A."/>
            <person name="Culley D."/>
            <person name="Crous P.W."/>
            <person name="Fauchery L."/>
            <person name="Girlanda M."/>
            <person name="Hayes R.D."/>
            <person name="Keri Z."/>
            <person name="LaButti K."/>
            <person name="Lipzen A."/>
            <person name="Lombard V."/>
            <person name="Magnuson J."/>
            <person name="Maillard F."/>
            <person name="Murat C."/>
            <person name="Nolan M."/>
            <person name="Ohm R.A."/>
            <person name="Pangilinan J."/>
            <person name="Pereira M.F."/>
            <person name="Perotto S."/>
            <person name="Peter M."/>
            <person name="Pfister S."/>
            <person name="Riley R."/>
            <person name="Sitrit Y."/>
            <person name="Stielow J.B."/>
            <person name="Szollosi G."/>
            <person name="Zifcakova L."/>
            <person name="Stursova M."/>
            <person name="Spatafora J.W."/>
            <person name="Tedersoo L."/>
            <person name="Vaario L.M."/>
            <person name="Yamada A."/>
            <person name="Yan M."/>
            <person name="Wang P."/>
            <person name="Xu J."/>
            <person name="Bruns T."/>
            <person name="Baldrian P."/>
            <person name="Vilgalys R."/>
            <person name="Dunand C."/>
            <person name="Henrissat B."/>
            <person name="Grigoriev I.V."/>
            <person name="Hibbett D."/>
            <person name="Nagy L.G."/>
            <person name="Martin F.M."/>
        </authorList>
    </citation>
    <scope>NUCLEOTIDE SEQUENCE</scope>
    <source>
        <strain evidence="3">BED1</strain>
    </source>
</reference>
<accession>A0AAD4C5L0</accession>
<evidence type="ECO:0000256" key="2">
    <source>
        <dbReference type="SAM" id="SignalP"/>
    </source>
</evidence>
<evidence type="ECO:0000256" key="1">
    <source>
        <dbReference type="SAM" id="MobiDB-lite"/>
    </source>
</evidence>
<comment type="caution">
    <text evidence="3">The sequence shown here is derived from an EMBL/GenBank/DDBJ whole genome shotgun (WGS) entry which is preliminary data.</text>
</comment>
<evidence type="ECO:0000313" key="3">
    <source>
        <dbReference type="EMBL" id="KAF8449273.1"/>
    </source>
</evidence>
<feature type="compositionally biased region" description="Polar residues" evidence="1">
    <location>
        <begin position="185"/>
        <end position="200"/>
    </location>
</feature>
<dbReference type="EMBL" id="WHUW01000003">
    <property type="protein sequence ID" value="KAF8449273.1"/>
    <property type="molecule type" value="Genomic_DNA"/>
</dbReference>
<dbReference type="Proteomes" id="UP001194468">
    <property type="component" value="Unassembled WGS sequence"/>
</dbReference>
<proteinExistence type="predicted"/>